<accession>A0A2P8C5R8</accession>
<comment type="caution">
    <text evidence="4">The sequence shown here is derived from an EMBL/GenBank/DDBJ whole genome shotgun (WGS) entry which is preliminary data.</text>
</comment>
<dbReference type="AlphaFoldDB" id="A0A2P8C5R8"/>
<reference evidence="3 6" key="2">
    <citation type="submission" date="2019-10" db="EMBL/GenBank/DDBJ databases">
        <title>Prolixibacter strains distinguished by the presence of nitrate reductase genes were adept at nitrate-dependent anaerobic corrosion of metallic iron and carbon steel.</title>
        <authorList>
            <person name="Iino T."/>
            <person name="Shono N."/>
            <person name="Ito K."/>
            <person name="Nakamura R."/>
            <person name="Sueoka K."/>
            <person name="Harayama S."/>
            <person name="Ohkuma M."/>
        </authorList>
    </citation>
    <scope>NUCLEOTIDE SEQUENCE [LARGE SCALE GENOMIC DNA]</scope>
    <source>
        <strain evidence="3 6">MIC1-1</strain>
    </source>
</reference>
<dbReference type="PROSITE" id="PS51194">
    <property type="entry name" value="HELICASE_CTER"/>
    <property type="match status" value="1"/>
</dbReference>
<dbReference type="OrthoDB" id="9760715at2"/>
<protein>
    <submittedName>
        <fullName evidence="3">DNA helicase</fullName>
    </submittedName>
    <submittedName>
        <fullName evidence="4">Helicase-like protein</fullName>
    </submittedName>
</protein>
<dbReference type="Proteomes" id="UP000396862">
    <property type="component" value="Unassembled WGS sequence"/>
</dbReference>
<keyword evidence="4" id="KW-0347">Helicase</keyword>
<dbReference type="GO" id="GO:0004386">
    <property type="term" value="F:helicase activity"/>
    <property type="evidence" value="ECO:0007669"/>
    <property type="project" value="UniProtKB-KW"/>
</dbReference>
<dbReference type="InterPro" id="IPR000330">
    <property type="entry name" value="SNF2_N"/>
</dbReference>
<dbReference type="EMBL" id="BLAU01000001">
    <property type="protein sequence ID" value="GET23120.1"/>
    <property type="molecule type" value="Genomic_DNA"/>
</dbReference>
<name>A0A2P8C5R8_9BACT</name>
<dbReference type="InterPro" id="IPR038718">
    <property type="entry name" value="SNF2-like_sf"/>
</dbReference>
<dbReference type="EMBL" id="PYGC01000018">
    <property type="protein sequence ID" value="PSK80310.1"/>
    <property type="molecule type" value="Genomic_DNA"/>
</dbReference>
<evidence type="ECO:0000313" key="4">
    <source>
        <dbReference type="EMBL" id="PSK80310.1"/>
    </source>
</evidence>
<dbReference type="InterPro" id="IPR001650">
    <property type="entry name" value="Helicase_C-like"/>
</dbReference>
<dbReference type="GO" id="GO:0005524">
    <property type="term" value="F:ATP binding"/>
    <property type="evidence" value="ECO:0007669"/>
    <property type="project" value="InterPro"/>
</dbReference>
<evidence type="ECO:0000313" key="5">
    <source>
        <dbReference type="Proteomes" id="UP000240621"/>
    </source>
</evidence>
<gene>
    <name evidence="4" type="ORF">CLV93_11813</name>
    <name evidence="3" type="ORF">JCM18694_33660</name>
</gene>
<evidence type="ECO:0000313" key="3">
    <source>
        <dbReference type="EMBL" id="GET23120.1"/>
    </source>
</evidence>
<dbReference type="PANTHER" id="PTHR10799">
    <property type="entry name" value="SNF2/RAD54 HELICASE FAMILY"/>
    <property type="match status" value="1"/>
</dbReference>
<feature type="domain" description="Helicase C-terminal" evidence="2">
    <location>
        <begin position="443"/>
        <end position="620"/>
    </location>
</feature>
<keyword evidence="4" id="KW-0547">Nucleotide-binding</keyword>
<dbReference type="GO" id="GO:0016787">
    <property type="term" value="F:hydrolase activity"/>
    <property type="evidence" value="ECO:0007669"/>
    <property type="project" value="UniProtKB-KW"/>
</dbReference>
<dbReference type="SUPFAM" id="SSF52540">
    <property type="entry name" value="P-loop containing nucleoside triphosphate hydrolases"/>
    <property type="match status" value="2"/>
</dbReference>
<dbReference type="SMART" id="SM00487">
    <property type="entry name" value="DEXDc"/>
    <property type="match status" value="1"/>
</dbReference>
<evidence type="ECO:0000259" key="2">
    <source>
        <dbReference type="PROSITE" id="PS51194"/>
    </source>
</evidence>
<keyword evidence="6" id="KW-1185">Reference proteome</keyword>
<dbReference type="Pfam" id="PF00176">
    <property type="entry name" value="SNF2-rel_dom"/>
    <property type="match status" value="1"/>
</dbReference>
<dbReference type="RefSeq" id="WP_106543909.1">
    <property type="nucleotide sequence ID" value="NZ_BLAU01000001.1"/>
</dbReference>
<evidence type="ECO:0000313" key="6">
    <source>
        <dbReference type="Proteomes" id="UP000396862"/>
    </source>
</evidence>
<dbReference type="InterPro" id="IPR049730">
    <property type="entry name" value="SNF2/RAD54-like_C"/>
</dbReference>
<dbReference type="InterPro" id="IPR027417">
    <property type="entry name" value="P-loop_NTPase"/>
</dbReference>
<dbReference type="Gene3D" id="3.40.50.10810">
    <property type="entry name" value="Tandem AAA-ATPase domain"/>
    <property type="match status" value="1"/>
</dbReference>
<keyword evidence="1" id="KW-0378">Hydrolase</keyword>
<dbReference type="CDD" id="cd18793">
    <property type="entry name" value="SF2_C_SNF"/>
    <property type="match status" value="1"/>
</dbReference>
<proteinExistence type="predicted"/>
<dbReference type="Proteomes" id="UP000240621">
    <property type="component" value="Unassembled WGS sequence"/>
</dbReference>
<dbReference type="Gene3D" id="3.40.50.300">
    <property type="entry name" value="P-loop containing nucleotide triphosphate hydrolases"/>
    <property type="match status" value="1"/>
</dbReference>
<reference evidence="4 5" key="1">
    <citation type="submission" date="2018-03" db="EMBL/GenBank/DDBJ databases">
        <title>Genomic Encyclopedia of Archaeal and Bacterial Type Strains, Phase II (KMG-II): from individual species to whole genera.</title>
        <authorList>
            <person name="Goeker M."/>
        </authorList>
    </citation>
    <scope>NUCLEOTIDE SEQUENCE [LARGE SCALE GENOMIC DNA]</scope>
    <source>
        <strain evidence="4 5">DSM 27267</strain>
    </source>
</reference>
<dbReference type="Pfam" id="PF00271">
    <property type="entry name" value="Helicase_C"/>
    <property type="match status" value="1"/>
</dbReference>
<organism evidence="4 5">
    <name type="scientific">Prolixibacter denitrificans</name>
    <dbReference type="NCBI Taxonomy" id="1541063"/>
    <lineage>
        <taxon>Bacteria</taxon>
        <taxon>Pseudomonadati</taxon>
        <taxon>Bacteroidota</taxon>
        <taxon>Bacteroidia</taxon>
        <taxon>Marinilabiliales</taxon>
        <taxon>Prolixibacteraceae</taxon>
        <taxon>Prolixibacter</taxon>
    </lineage>
</organism>
<sequence>MIIDIKAGRILIKRSSEENIYPYILSQFEFYGFQLINAFSWEKHTQNIESDLNEIISYIDHEEIDYVLTEKCVSVFRLHKEKEDEFNSVIENAQLIKDGVIDKRDFLRFLNFLKALPRKLKEHQIKAALHLYLLKNGANFSVPGSGKTSVVLSVYEKLRTDEEVNVLFVVGPPASFQPWQSEFLATLGRSPNTTILAGGNMLSRKSKYYTTQDKVAELYLTTFHTILRDYNEVMFFFNQQGLAPYLVIDEAHYMKQIGGSWANALLQIASLAKYRCILTGTPMPKSFKDVFNLFDFLYPKNNPLTDSDKIQIDIWENENKNDLAKDLILKKIGPLFYRVRKKDLGLRPPHFHPPIEVEMNSNEARIYNLMKSKVHQLSTKDYLYNEEILKRLWKGRMIRLRQCISYPKLLLKSIHGYKEDILERENELLCVLQDYDSLELPAKLEKLIELVNNLHSKKQKVVIWSNFVGTLKLIKKQLDKNGLRSELIYGHTPIQSASKSTLQKEKTREQIRDEFVRIDSGLNILIANPAAASESISLHKTCFHAIYYDLSYNAAQYLQSLDRIHRVGGSETNIANYYFLQYKNSIDQDIKRNLEIKAKKMYSIIEEDFQIYNLDMFEETYDDDIAAYKRIFHSK</sequence>
<keyword evidence="4" id="KW-0067">ATP-binding</keyword>
<evidence type="ECO:0000256" key="1">
    <source>
        <dbReference type="ARBA" id="ARBA00022801"/>
    </source>
</evidence>
<dbReference type="InterPro" id="IPR014001">
    <property type="entry name" value="Helicase_ATP-bd"/>
</dbReference>